<keyword evidence="2" id="KW-0804">Transcription</keyword>
<evidence type="ECO:0000256" key="3">
    <source>
        <dbReference type="ARBA" id="ARBA00023170"/>
    </source>
</evidence>
<evidence type="ECO:0000313" key="6">
    <source>
        <dbReference type="Proteomes" id="UP000054047"/>
    </source>
</evidence>
<keyword evidence="3" id="KW-0675">Receptor</keyword>
<evidence type="ECO:0000313" key="5">
    <source>
        <dbReference type="EMBL" id="KIH54445.1"/>
    </source>
</evidence>
<sequence>ANYCGLALFASLYNAYISNCYGILFPHGFKYSLLKRKEDHDFDEFLQNLVGYLHRHVVKVFRETQITPEEYSFLKTLFLFSGVVPLTDAGNEVVLRARRKYAALLSEYIATTRSDLTSDEQMERFSLLFSIIPHMMIIPHIPAEHAGVGSDRNSSHHRRYATRTP</sequence>
<dbReference type="PANTHER" id="PTHR47630">
    <property type="entry name" value="NUCLEAR HORMONE RECEPTOR FAMILY-RELATED-RELATED"/>
    <property type="match status" value="1"/>
</dbReference>
<feature type="domain" description="NR LBD" evidence="4">
    <location>
        <begin position="1"/>
        <end position="165"/>
    </location>
</feature>
<dbReference type="Proteomes" id="UP000054047">
    <property type="component" value="Unassembled WGS sequence"/>
</dbReference>
<dbReference type="PROSITE" id="PS51843">
    <property type="entry name" value="NR_LBD"/>
    <property type="match status" value="1"/>
</dbReference>
<dbReference type="Gene3D" id="1.10.565.10">
    <property type="entry name" value="Retinoid X Receptor"/>
    <property type="match status" value="1"/>
</dbReference>
<evidence type="ECO:0000256" key="2">
    <source>
        <dbReference type="ARBA" id="ARBA00023163"/>
    </source>
</evidence>
<feature type="non-terminal residue" evidence="5">
    <location>
        <position position="1"/>
    </location>
</feature>
<dbReference type="InterPro" id="IPR000536">
    <property type="entry name" value="Nucl_hrmn_rcpt_lig-bd"/>
</dbReference>
<keyword evidence="6" id="KW-1185">Reference proteome</keyword>
<evidence type="ECO:0000256" key="1">
    <source>
        <dbReference type="ARBA" id="ARBA00023015"/>
    </source>
</evidence>
<dbReference type="InterPro" id="IPR035500">
    <property type="entry name" value="NHR-like_dom_sf"/>
</dbReference>
<evidence type="ECO:0000259" key="4">
    <source>
        <dbReference type="PROSITE" id="PS51843"/>
    </source>
</evidence>
<dbReference type="AlphaFoldDB" id="A0A0C2G0L7"/>
<keyword evidence="1" id="KW-0805">Transcription regulation</keyword>
<dbReference type="PANTHER" id="PTHR47630:SF1">
    <property type="entry name" value="NUCLEAR HORMONE RECEPTOR FAMILY MEMBER NHR-4"/>
    <property type="match status" value="1"/>
</dbReference>
<name>A0A0C2G0L7_9BILA</name>
<accession>A0A0C2G0L7</accession>
<gene>
    <name evidence="5" type="ORF">ANCDUO_15409</name>
</gene>
<dbReference type="InterPro" id="IPR052499">
    <property type="entry name" value="C.elegans_NHRs"/>
</dbReference>
<proteinExistence type="predicted"/>
<dbReference type="EMBL" id="KN739080">
    <property type="protein sequence ID" value="KIH54445.1"/>
    <property type="molecule type" value="Genomic_DNA"/>
</dbReference>
<dbReference type="SUPFAM" id="SSF48508">
    <property type="entry name" value="Nuclear receptor ligand-binding domain"/>
    <property type="match status" value="1"/>
</dbReference>
<reference evidence="5 6" key="1">
    <citation type="submission" date="2013-12" db="EMBL/GenBank/DDBJ databases">
        <title>Draft genome of the parsitic nematode Ancylostoma duodenale.</title>
        <authorList>
            <person name="Mitreva M."/>
        </authorList>
    </citation>
    <scope>NUCLEOTIDE SEQUENCE [LARGE SCALE GENOMIC DNA]</scope>
    <source>
        <strain evidence="5 6">Zhejiang</strain>
    </source>
</reference>
<dbReference type="Pfam" id="PF00104">
    <property type="entry name" value="Hormone_recep"/>
    <property type="match status" value="1"/>
</dbReference>
<protein>
    <recommendedName>
        <fullName evidence="4">NR LBD domain-containing protein</fullName>
    </recommendedName>
</protein>
<organism evidence="5 6">
    <name type="scientific">Ancylostoma duodenale</name>
    <dbReference type="NCBI Taxonomy" id="51022"/>
    <lineage>
        <taxon>Eukaryota</taxon>
        <taxon>Metazoa</taxon>
        <taxon>Ecdysozoa</taxon>
        <taxon>Nematoda</taxon>
        <taxon>Chromadorea</taxon>
        <taxon>Rhabditida</taxon>
        <taxon>Rhabditina</taxon>
        <taxon>Rhabditomorpha</taxon>
        <taxon>Strongyloidea</taxon>
        <taxon>Ancylostomatidae</taxon>
        <taxon>Ancylostomatinae</taxon>
        <taxon>Ancylostoma</taxon>
    </lineage>
</organism>